<dbReference type="VEuPathDB" id="FungiDB:AeMF1_019266"/>
<proteinExistence type="predicted"/>
<dbReference type="AlphaFoldDB" id="A0A6G0WCS6"/>
<feature type="non-terminal residue" evidence="3">
    <location>
        <position position="1"/>
    </location>
</feature>
<dbReference type="Proteomes" id="UP000481153">
    <property type="component" value="Unassembled WGS sequence"/>
</dbReference>
<feature type="region of interest" description="Disordered" evidence="2">
    <location>
        <begin position="21"/>
        <end position="55"/>
    </location>
</feature>
<evidence type="ECO:0000256" key="2">
    <source>
        <dbReference type="SAM" id="MobiDB-lite"/>
    </source>
</evidence>
<name>A0A6G0WCS6_9STRA</name>
<evidence type="ECO:0000313" key="3">
    <source>
        <dbReference type="EMBL" id="KAF0725098.1"/>
    </source>
</evidence>
<accession>A0A6G0WCS6</accession>
<evidence type="ECO:0000256" key="1">
    <source>
        <dbReference type="SAM" id="Coils"/>
    </source>
</evidence>
<dbReference type="EMBL" id="VJMJ01000251">
    <property type="protein sequence ID" value="KAF0725098.1"/>
    <property type="molecule type" value="Genomic_DNA"/>
</dbReference>
<gene>
    <name evidence="3" type="ORF">Ae201684_016375</name>
</gene>
<sequence length="298" mass="34122">LPREDEDSSDVVHEVIDLTAESDEDETVALRPNENEKISELVSASADEPKNREHISDEEMREQVRAEVMVELIKQYEEAIELARRTKHEDEVRALDEIQRLTVEIVELKSVVTNISSENSQLNDLVTRKDEDIKRLEAENRTVRGEAEKSRFASQKPCSRCSSLEETLNQSIVDCENLRSALNTLQSEQSDIQVCEENLKKSAEIELLRRKVVDLMQQANTSLKEAEANHQGDIDQLEGEIEFYRNQYEKLVEKSDEKENKLLVELFELRRLCDGMLYLSYPTGRNPNAGTKGNEIGA</sequence>
<feature type="coiled-coil region" evidence="1">
    <location>
        <begin position="66"/>
        <end position="93"/>
    </location>
</feature>
<feature type="coiled-coil region" evidence="1">
    <location>
        <begin position="119"/>
        <end position="261"/>
    </location>
</feature>
<comment type="caution">
    <text evidence="3">The sequence shown here is derived from an EMBL/GenBank/DDBJ whole genome shotgun (WGS) entry which is preliminary data.</text>
</comment>
<protein>
    <submittedName>
        <fullName evidence="3">Uncharacterized protein</fullName>
    </submittedName>
</protein>
<keyword evidence="1" id="KW-0175">Coiled coil</keyword>
<evidence type="ECO:0000313" key="4">
    <source>
        <dbReference type="Proteomes" id="UP000481153"/>
    </source>
</evidence>
<organism evidence="3 4">
    <name type="scientific">Aphanomyces euteiches</name>
    <dbReference type="NCBI Taxonomy" id="100861"/>
    <lineage>
        <taxon>Eukaryota</taxon>
        <taxon>Sar</taxon>
        <taxon>Stramenopiles</taxon>
        <taxon>Oomycota</taxon>
        <taxon>Saprolegniomycetes</taxon>
        <taxon>Saprolegniales</taxon>
        <taxon>Verrucalvaceae</taxon>
        <taxon>Aphanomyces</taxon>
    </lineage>
</organism>
<keyword evidence="4" id="KW-1185">Reference proteome</keyword>
<reference evidence="3 4" key="1">
    <citation type="submission" date="2019-07" db="EMBL/GenBank/DDBJ databases">
        <title>Genomics analysis of Aphanomyces spp. identifies a new class of oomycete effector associated with host adaptation.</title>
        <authorList>
            <person name="Gaulin E."/>
        </authorList>
    </citation>
    <scope>NUCLEOTIDE SEQUENCE [LARGE SCALE GENOMIC DNA]</scope>
    <source>
        <strain evidence="3 4">ATCC 201684</strain>
    </source>
</reference>